<feature type="transmembrane region" description="Helical" evidence="1">
    <location>
        <begin position="37"/>
        <end position="58"/>
    </location>
</feature>
<keyword evidence="1" id="KW-0812">Transmembrane</keyword>
<proteinExistence type="predicted"/>
<keyword evidence="3" id="KW-1185">Reference proteome</keyword>
<gene>
    <name evidence="2" type="ORF">JG540_10060</name>
</gene>
<dbReference type="KEGG" id="awe:JG540_10060"/>
<reference evidence="2 3" key="1">
    <citation type="submission" date="2020-12" db="EMBL/GenBank/DDBJ databases">
        <authorList>
            <person name="Zhou J."/>
        </authorList>
    </citation>
    <scope>NUCLEOTIDE SEQUENCE [LARGE SCALE GENOMIC DNA]</scope>
    <source>
        <strain evidence="2 3">CCUG 61299</strain>
    </source>
</reference>
<dbReference type="AlphaFoldDB" id="A0A7T7MBJ0"/>
<dbReference type="EMBL" id="CP066802">
    <property type="protein sequence ID" value="QQM68481.1"/>
    <property type="molecule type" value="Genomic_DNA"/>
</dbReference>
<evidence type="ECO:0000256" key="1">
    <source>
        <dbReference type="SAM" id="Phobius"/>
    </source>
</evidence>
<dbReference type="Proteomes" id="UP000595895">
    <property type="component" value="Chromosome"/>
</dbReference>
<feature type="transmembrane region" description="Helical" evidence="1">
    <location>
        <begin position="65"/>
        <end position="86"/>
    </location>
</feature>
<dbReference type="Gene3D" id="2.40.50.140">
    <property type="entry name" value="Nucleic acid-binding proteins"/>
    <property type="match status" value="1"/>
</dbReference>
<organism evidence="2 3">
    <name type="scientific">Actinomyces weissii</name>
    <dbReference type="NCBI Taxonomy" id="675090"/>
    <lineage>
        <taxon>Bacteria</taxon>
        <taxon>Bacillati</taxon>
        <taxon>Actinomycetota</taxon>
        <taxon>Actinomycetes</taxon>
        <taxon>Actinomycetales</taxon>
        <taxon>Actinomycetaceae</taxon>
        <taxon>Actinomyces</taxon>
    </lineage>
</organism>
<dbReference type="InterPro" id="IPR012340">
    <property type="entry name" value="NA-bd_OB-fold"/>
</dbReference>
<keyword evidence="1" id="KW-0472">Membrane</keyword>
<protein>
    <submittedName>
        <fullName evidence="2">Nodulation protein NfeD</fullName>
    </submittedName>
</protein>
<accession>A0A7T7MBJ0</accession>
<sequence length="166" mass="17418">MALFLWCCAIGCGLLLLSLVADGLLDGLDLPFLDGALPVVSAALGVFGATGMLLSSLLDQQVAPALALGAPLVAGLLAGWVTRSVWRRFKRAMPRNAVAPTADELVGARVKVLWWRQGRGEVSARTRGHQLTLPAVSDEPLRLGAEVVVLDASDGVLQVTALRLEG</sequence>
<evidence type="ECO:0000313" key="3">
    <source>
        <dbReference type="Proteomes" id="UP000595895"/>
    </source>
</evidence>
<name>A0A7T7MBJ0_9ACTO</name>
<keyword evidence="1" id="KW-1133">Transmembrane helix</keyword>
<evidence type="ECO:0000313" key="2">
    <source>
        <dbReference type="EMBL" id="QQM68481.1"/>
    </source>
</evidence>